<organism evidence="9 10">
    <name type="scientific">Marinobacter lutaoensis</name>
    <dbReference type="NCBI Taxonomy" id="135739"/>
    <lineage>
        <taxon>Bacteria</taxon>
        <taxon>Pseudomonadati</taxon>
        <taxon>Pseudomonadota</taxon>
        <taxon>Gammaproteobacteria</taxon>
        <taxon>Pseudomonadales</taxon>
        <taxon>Marinobacteraceae</taxon>
        <taxon>Marinobacter</taxon>
    </lineage>
</organism>
<dbReference type="AlphaFoldDB" id="A0A1V2DTC7"/>
<dbReference type="InterPro" id="IPR030678">
    <property type="entry name" value="Peptide/Ni-bd"/>
</dbReference>
<dbReference type="FunFam" id="3.90.76.10:FF:000001">
    <property type="entry name" value="Oligopeptide ABC transporter substrate-binding protein"/>
    <property type="match status" value="1"/>
</dbReference>
<dbReference type="Gene3D" id="3.90.76.10">
    <property type="entry name" value="Dipeptide-binding Protein, Domain 1"/>
    <property type="match status" value="1"/>
</dbReference>
<dbReference type="FunFam" id="3.10.105.10:FF:000001">
    <property type="entry name" value="Oligopeptide ABC transporter, oligopeptide-binding protein"/>
    <property type="match status" value="1"/>
</dbReference>
<evidence type="ECO:0000256" key="3">
    <source>
        <dbReference type="ARBA" id="ARBA00022448"/>
    </source>
</evidence>
<keyword evidence="4 7" id="KW-0732">Signal</keyword>
<dbReference type="PIRSF" id="PIRSF002741">
    <property type="entry name" value="MppA"/>
    <property type="match status" value="1"/>
</dbReference>
<protein>
    <submittedName>
        <fullName evidence="9">Peptide ABC transporter substrate-binding protein</fullName>
    </submittedName>
</protein>
<sequence length="519" mass="58878">MLLTVLSVLSLGLASISGAQTLHRGIGGEPGTLDPNLVSGNWEDMVVGDLFLGLVTDAADGRVIPGAATDWTVSDDGTVYTFHLRKDGKWSDGQPVTAHDFVFSLRRVMDPQTASTYAYILYPIKNAEAINTGKIRDLSQLGVRAIDDYTLEITLESSTPYFLELLTHYTAFPIPKHVVERYGKDWVKPGHLVSNGAYKLVEWLPQTHIKAVKNEWFYDADHVAIDTVFYYPTEDRSAALKRFRAGELDLNYEFPIDQYDWLRENMPEETVVSPQLGVYYYPLNLRNPKFQDVRVRKALSMAINREVITDKILKTGEVPAYSFVPPGIGDYRIQELDFKGMPYNKRLEDARKLMEAAGYSEDRPLELVLRYNTHDAHKKVAVAVAAMWKAIHVKTQLLNSEVAVHYAELKEANFEVARAGWVGDYADPQNFLSLLEPTPNNYGGYNNAQFNALMKQAAETQDSTQRTRLMEQAERIAMDDYATIPIYYYVATNLVSQKVKGWVPNVLDKHRTRWMSIER</sequence>
<dbReference type="STRING" id="135739.BTO32_08550"/>
<evidence type="ECO:0000256" key="1">
    <source>
        <dbReference type="ARBA" id="ARBA00004196"/>
    </source>
</evidence>
<dbReference type="GO" id="GO:0030288">
    <property type="term" value="C:outer membrane-bounded periplasmic space"/>
    <property type="evidence" value="ECO:0007669"/>
    <property type="project" value="TreeGrafter"/>
</dbReference>
<dbReference type="PANTHER" id="PTHR30290:SF10">
    <property type="entry name" value="PERIPLASMIC OLIGOPEPTIDE-BINDING PROTEIN-RELATED"/>
    <property type="match status" value="1"/>
</dbReference>
<comment type="caution">
    <text evidence="9">The sequence shown here is derived from an EMBL/GenBank/DDBJ whole genome shotgun (WGS) entry which is preliminary data.</text>
</comment>
<evidence type="ECO:0000256" key="7">
    <source>
        <dbReference type="SAM" id="SignalP"/>
    </source>
</evidence>
<gene>
    <name evidence="9" type="ORF">BTO32_08550</name>
</gene>
<evidence type="ECO:0000256" key="6">
    <source>
        <dbReference type="ARBA" id="ARBA00022927"/>
    </source>
</evidence>
<dbReference type="EMBL" id="MSCW01000006">
    <property type="protein sequence ID" value="ONF43700.1"/>
    <property type="molecule type" value="Genomic_DNA"/>
</dbReference>
<keyword evidence="10" id="KW-1185">Reference proteome</keyword>
<dbReference type="Gene3D" id="3.10.105.10">
    <property type="entry name" value="Dipeptide-binding Protein, Domain 3"/>
    <property type="match status" value="1"/>
</dbReference>
<feature type="signal peptide" evidence="7">
    <location>
        <begin position="1"/>
        <end position="19"/>
    </location>
</feature>
<dbReference type="InterPro" id="IPR039424">
    <property type="entry name" value="SBP_5"/>
</dbReference>
<dbReference type="InterPro" id="IPR000914">
    <property type="entry name" value="SBP_5_dom"/>
</dbReference>
<feature type="chain" id="PRO_5012482788" evidence="7">
    <location>
        <begin position="20"/>
        <end position="519"/>
    </location>
</feature>
<evidence type="ECO:0000256" key="2">
    <source>
        <dbReference type="ARBA" id="ARBA00005695"/>
    </source>
</evidence>
<dbReference type="GO" id="GO:0015031">
    <property type="term" value="P:protein transport"/>
    <property type="evidence" value="ECO:0007669"/>
    <property type="project" value="UniProtKB-KW"/>
</dbReference>
<dbReference type="OrthoDB" id="9801912at2"/>
<dbReference type="Gene3D" id="3.40.190.10">
    <property type="entry name" value="Periplasmic binding protein-like II"/>
    <property type="match status" value="1"/>
</dbReference>
<evidence type="ECO:0000313" key="10">
    <source>
        <dbReference type="Proteomes" id="UP000189339"/>
    </source>
</evidence>
<evidence type="ECO:0000313" key="9">
    <source>
        <dbReference type="EMBL" id="ONF43700.1"/>
    </source>
</evidence>
<accession>A0A1V2DTC7</accession>
<keyword evidence="5" id="KW-0571">Peptide transport</keyword>
<keyword evidence="3" id="KW-0813">Transport</keyword>
<dbReference type="Proteomes" id="UP000189339">
    <property type="component" value="Unassembled WGS sequence"/>
</dbReference>
<reference evidence="9 10" key="1">
    <citation type="submission" date="2016-12" db="EMBL/GenBank/DDBJ databases">
        <title>Marinobacter lutaoensis whole genome sequencing.</title>
        <authorList>
            <person name="Verma A."/>
            <person name="Krishnamurthi S."/>
        </authorList>
    </citation>
    <scope>NUCLEOTIDE SEQUENCE [LARGE SCALE GENOMIC DNA]</scope>
    <source>
        <strain evidence="9 10">T5054</strain>
    </source>
</reference>
<name>A0A1V2DTC7_9GAMM</name>
<dbReference type="Pfam" id="PF00496">
    <property type="entry name" value="SBP_bac_5"/>
    <property type="match status" value="1"/>
</dbReference>
<comment type="subcellular location">
    <subcellularLocation>
        <location evidence="1">Cell envelope</location>
    </subcellularLocation>
</comment>
<keyword evidence="6" id="KW-0653">Protein transport</keyword>
<dbReference type="CDD" id="cd08504">
    <property type="entry name" value="PBP2_OppA"/>
    <property type="match status" value="1"/>
</dbReference>
<evidence type="ECO:0000256" key="4">
    <source>
        <dbReference type="ARBA" id="ARBA00022729"/>
    </source>
</evidence>
<dbReference type="PANTHER" id="PTHR30290">
    <property type="entry name" value="PERIPLASMIC BINDING COMPONENT OF ABC TRANSPORTER"/>
    <property type="match status" value="1"/>
</dbReference>
<dbReference type="GO" id="GO:0015833">
    <property type="term" value="P:peptide transport"/>
    <property type="evidence" value="ECO:0007669"/>
    <property type="project" value="UniProtKB-KW"/>
</dbReference>
<proteinExistence type="inferred from homology"/>
<evidence type="ECO:0000256" key="5">
    <source>
        <dbReference type="ARBA" id="ARBA00022856"/>
    </source>
</evidence>
<dbReference type="GO" id="GO:1904680">
    <property type="term" value="F:peptide transmembrane transporter activity"/>
    <property type="evidence" value="ECO:0007669"/>
    <property type="project" value="TreeGrafter"/>
</dbReference>
<comment type="similarity">
    <text evidence="2">Belongs to the bacterial solute-binding protein 5 family.</text>
</comment>
<dbReference type="SUPFAM" id="SSF53850">
    <property type="entry name" value="Periplasmic binding protein-like II"/>
    <property type="match status" value="1"/>
</dbReference>
<evidence type="ECO:0000259" key="8">
    <source>
        <dbReference type="Pfam" id="PF00496"/>
    </source>
</evidence>
<feature type="domain" description="Solute-binding protein family 5" evidence="8">
    <location>
        <begin position="63"/>
        <end position="438"/>
    </location>
</feature>
<dbReference type="GO" id="GO:0043190">
    <property type="term" value="C:ATP-binding cassette (ABC) transporter complex"/>
    <property type="evidence" value="ECO:0007669"/>
    <property type="project" value="InterPro"/>
</dbReference>